<evidence type="ECO:0000256" key="1">
    <source>
        <dbReference type="ARBA" id="ARBA00004138"/>
    </source>
</evidence>
<dbReference type="Proteomes" id="UP001152795">
    <property type="component" value="Unassembled WGS sequence"/>
</dbReference>
<dbReference type="Gene3D" id="1.25.40.20">
    <property type="entry name" value="Ankyrin repeat-containing domain"/>
    <property type="match status" value="1"/>
</dbReference>
<evidence type="ECO:0000256" key="8">
    <source>
        <dbReference type="ARBA" id="ARBA00039856"/>
    </source>
</evidence>
<dbReference type="PANTHER" id="PTHR16058:SF4">
    <property type="entry name" value="DOUBLE ZINC RIBBON AND ANKYRIN REPEAT-CONTAINING PROTEIN 1"/>
    <property type="match status" value="1"/>
</dbReference>
<feature type="region of interest" description="Disordered" evidence="9">
    <location>
        <begin position="551"/>
        <end position="632"/>
    </location>
</feature>
<sequence length="757" mass="83383">MTAGMVRVPTIVPLRPPSNSRKNMIDTQTPIEILSETPGALIYYTVNGTKPNPFQKIGEKFTYRFYKPFVLGPGKRTVKAMATSSDGTRESSIVTKMFLVEEAVQERRRSEDEMSEEFQEKHEYTANISNSMKGLSLSKSRSMSMEQPQNGWTNHDDEKRSASGGFRKSRGDRFGRREEVQSPEYLSLLLDRSHGGSFQDSRDRGPPEAEFSKCIYCFAPRPSDPYSTYCNDCGSLLPQPSSTRLPPPHSEKLALCKICHSMVPLNAPTCVVCEAAMSPQRIPKGSPRSLDKLVCDVCDTVNPADMTRCIACESQLPLKSKQVPSKVSAPPLPKEYDALITCSSCFRVNSGEARFCDWCGSKPVPYTSYLTCSRCNGNNQPYSKFCSSCACHIEAPPRTSKIDSVLGTLVEKGRVREKLSSSKLTTWIPVDVPRLSCETTNQATQTGGLFYPSSTSLNKQQKMEADERARVEHLRDRKPLLGAVSPGRGYWRQQMDHVCSHLRAHAQNNPEFRAMIGEPRIGKLVATTVHEDFEGEELTLTVTFTRRQNDNVHSKSNLSNKDTSSTRIGKKLDLEASSSSVGSSGSQGKKKITKRNTKKKPAVNKSKETVLSSETRSLFKELSKSGEGSPEEIERLISEGADVNAENADGVTVLIMAVLHNHIDCIPLLVNEGAELNHQSASKGNTALHEAVLQGSNARQCIDVLLGCGADTKLTNKAGESAYDLAVKSGNESIIEKFTTNLGQELLQKLTKTKTPS</sequence>
<dbReference type="OrthoDB" id="10033229at2759"/>
<evidence type="ECO:0000256" key="2">
    <source>
        <dbReference type="ARBA" id="ARBA00022723"/>
    </source>
</evidence>
<evidence type="ECO:0000256" key="5">
    <source>
        <dbReference type="ARBA" id="ARBA00022833"/>
    </source>
</evidence>
<evidence type="ECO:0000256" key="4">
    <source>
        <dbReference type="ARBA" id="ARBA00022771"/>
    </source>
</evidence>
<evidence type="ECO:0000313" key="11">
    <source>
        <dbReference type="EMBL" id="CAB3996758.1"/>
    </source>
</evidence>
<dbReference type="PANTHER" id="PTHR16058">
    <property type="entry name" value="DOUBLE ZINC RIBBON AND ANKYRIN REPEAT-CONTAINING PROTEIN 1"/>
    <property type="match status" value="1"/>
</dbReference>
<keyword evidence="7" id="KW-0966">Cell projection</keyword>
<feature type="domain" description="DZANK-type" evidence="10">
    <location>
        <begin position="342"/>
        <end position="389"/>
    </location>
</feature>
<protein>
    <recommendedName>
        <fullName evidence="8">Double zinc ribbon and ankyrin repeat-containing protein 1</fullName>
    </recommendedName>
</protein>
<evidence type="ECO:0000256" key="7">
    <source>
        <dbReference type="ARBA" id="ARBA00023273"/>
    </source>
</evidence>
<keyword evidence="3" id="KW-0677">Repeat</keyword>
<dbReference type="InterPro" id="IPR026876">
    <property type="entry name" value="Fn3_assoc_repeat"/>
</dbReference>
<feature type="compositionally biased region" description="Polar residues" evidence="9">
    <location>
        <begin position="129"/>
        <end position="153"/>
    </location>
</feature>
<dbReference type="InterPro" id="IPR025874">
    <property type="entry name" value="DZR"/>
</dbReference>
<dbReference type="PROSITE" id="PS50088">
    <property type="entry name" value="ANK_REPEAT"/>
    <property type="match status" value="2"/>
</dbReference>
<dbReference type="SUPFAM" id="SSF48403">
    <property type="entry name" value="Ankyrin repeat"/>
    <property type="match status" value="1"/>
</dbReference>
<organism evidence="11 12">
    <name type="scientific">Paramuricea clavata</name>
    <name type="common">Red gorgonian</name>
    <name type="synonym">Violescent sea-whip</name>
    <dbReference type="NCBI Taxonomy" id="317549"/>
    <lineage>
        <taxon>Eukaryota</taxon>
        <taxon>Metazoa</taxon>
        <taxon>Cnidaria</taxon>
        <taxon>Anthozoa</taxon>
        <taxon>Octocorallia</taxon>
        <taxon>Malacalcyonacea</taxon>
        <taxon>Plexauridae</taxon>
        <taxon>Paramuricea</taxon>
    </lineage>
</organism>
<keyword evidence="12" id="KW-1185">Reference proteome</keyword>
<keyword evidence="4" id="KW-0863">Zinc-finger</keyword>
<dbReference type="SMART" id="SM00248">
    <property type="entry name" value="ANK"/>
    <property type="match status" value="4"/>
</dbReference>
<dbReference type="InterPro" id="IPR052481">
    <property type="entry name" value="DZAN1"/>
</dbReference>
<keyword evidence="2" id="KW-0479">Metal-binding</keyword>
<dbReference type="EMBL" id="CACRXK020002939">
    <property type="protein sequence ID" value="CAB3996758.1"/>
    <property type="molecule type" value="Genomic_DNA"/>
</dbReference>
<evidence type="ECO:0000256" key="6">
    <source>
        <dbReference type="ARBA" id="ARBA00023043"/>
    </source>
</evidence>
<dbReference type="Pfam" id="PF13287">
    <property type="entry name" value="Fn3_assoc"/>
    <property type="match status" value="1"/>
</dbReference>
<name>A0A7D9I1A2_PARCT</name>
<feature type="compositionally biased region" description="Basic residues" evidence="9">
    <location>
        <begin position="588"/>
        <end position="602"/>
    </location>
</feature>
<keyword evidence="5" id="KW-0862">Zinc</keyword>
<dbReference type="Pfam" id="PF12773">
    <property type="entry name" value="DZR"/>
    <property type="match status" value="1"/>
</dbReference>
<dbReference type="PROSITE" id="PS50297">
    <property type="entry name" value="ANK_REP_REGION"/>
    <property type="match status" value="2"/>
</dbReference>
<feature type="region of interest" description="Disordered" evidence="9">
    <location>
        <begin position="129"/>
        <end position="178"/>
    </location>
</feature>
<evidence type="ECO:0000256" key="3">
    <source>
        <dbReference type="ARBA" id="ARBA00022737"/>
    </source>
</evidence>
<dbReference type="InterPro" id="IPR036770">
    <property type="entry name" value="Ankyrin_rpt-contain_sf"/>
</dbReference>
<feature type="compositionally biased region" description="Polar residues" evidence="9">
    <location>
        <begin position="554"/>
        <end position="567"/>
    </location>
</feature>
<evidence type="ECO:0000256" key="9">
    <source>
        <dbReference type="SAM" id="MobiDB-lite"/>
    </source>
</evidence>
<evidence type="ECO:0000259" key="10">
    <source>
        <dbReference type="Pfam" id="PF12773"/>
    </source>
</evidence>
<comment type="subcellular location">
    <subcellularLocation>
        <location evidence="1">Cell projection</location>
        <location evidence="1">Cilium</location>
    </subcellularLocation>
</comment>
<feature type="compositionally biased region" description="Low complexity" evidence="9">
    <location>
        <begin position="577"/>
        <end position="587"/>
    </location>
</feature>
<dbReference type="AlphaFoldDB" id="A0A7D9I1A2"/>
<proteinExistence type="predicted"/>
<feature type="compositionally biased region" description="Basic and acidic residues" evidence="9">
    <location>
        <begin position="169"/>
        <end position="178"/>
    </location>
</feature>
<comment type="caution">
    <text evidence="11">The sequence shown here is derived from an EMBL/GenBank/DDBJ whole genome shotgun (WGS) entry which is preliminary data.</text>
</comment>
<dbReference type="GO" id="GO:0008270">
    <property type="term" value="F:zinc ion binding"/>
    <property type="evidence" value="ECO:0007669"/>
    <property type="project" value="UniProtKB-KW"/>
</dbReference>
<reference evidence="11" key="1">
    <citation type="submission" date="2020-04" db="EMBL/GenBank/DDBJ databases">
        <authorList>
            <person name="Alioto T."/>
            <person name="Alioto T."/>
            <person name="Gomez Garrido J."/>
        </authorList>
    </citation>
    <scope>NUCLEOTIDE SEQUENCE</scope>
    <source>
        <strain evidence="11">A484AB</strain>
    </source>
</reference>
<accession>A0A7D9I1A2</accession>
<gene>
    <name evidence="11" type="ORF">PACLA_8A077504</name>
</gene>
<dbReference type="InterPro" id="IPR002110">
    <property type="entry name" value="Ankyrin_rpt"/>
</dbReference>
<dbReference type="Pfam" id="PF12796">
    <property type="entry name" value="Ank_2"/>
    <property type="match status" value="1"/>
</dbReference>
<keyword evidence="6" id="KW-0040">ANK repeat</keyword>
<dbReference type="GO" id="GO:0005929">
    <property type="term" value="C:cilium"/>
    <property type="evidence" value="ECO:0007669"/>
    <property type="project" value="UniProtKB-SubCell"/>
</dbReference>
<evidence type="ECO:0000313" key="12">
    <source>
        <dbReference type="Proteomes" id="UP001152795"/>
    </source>
</evidence>